<dbReference type="NCBIfam" id="TIGR01250">
    <property type="entry name" value="pro_imino_pep_2"/>
    <property type="match status" value="1"/>
</dbReference>
<dbReference type="PIRSF" id="PIRSF005539">
    <property type="entry name" value="Pept_S33_TRI_F1"/>
    <property type="match status" value="1"/>
</dbReference>
<dbReference type="InterPro" id="IPR050266">
    <property type="entry name" value="AB_hydrolase_sf"/>
</dbReference>
<keyword evidence="5" id="KW-1185">Reference proteome</keyword>
<name>A0A4Z1NWV9_9PEZI</name>
<proteinExistence type="inferred from homology"/>
<comment type="caution">
    <text evidence="4">The sequence shown here is derived from an EMBL/GenBank/DDBJ whole genome shotgun (WGS) entry which is preliminary data.</text>
</comment>
<evidence type="ECO:0000313" key="4">
    <source>
        <dbReference type="EMBL" id="TID19107.1"/>
    </source>
</evidence>
<dbReference type="PRINTS" id="PR00793">
    <property type="entry name" value="PROAMNOPTASE"/>
</dbReference>
<protein>
    <submittedName>
        <fullName evidence="4">Proline iminopeptidase</fullName>
    </submittedName>
</protein>
<dbReference type="GO" id="GO:0008233">
    <property type="term" value="F:peptidase activity"/>
    <property type="evidence" value="ECO:0007669"/>
    <property type="project" value="InterPro"/>
</dbReference>
<sequence>MTSPSTTTGTVPFKVPGLDRECFTWFKVFGDLGNGVRPLIALHGGPGVGHNYLLSLADLAITRPVILYDQLGCGNSTLLPEKNGDTTFWTVQLFLKELENLVENFKIESYDLFGNSWGGMLAAEHALTDPQKLHKLIIADSPASMVDWVIAANKLRAELPKEVQEVLLKHETDGTTDSSEYEAAVEVFYGLHVCRLKPWPSEVVDTFNNIKKDSTVYMTMNGPSEFFVIGSLKDWSIKKELGNIAVPTLLLNGRYDEATDWVLKPYFDEIPRVRWYTFAQSSHMPHWEERNRFMEVVGEFLEG</sequence>
<dbReference type="SUPFAM" id="SSF53474">
    <property type="entry name" value="alpha/beta-Hydrolases"/>
    <property type="match status" value="1"/>
</dbReference>
<dbReference type="InterPro" id="IPR029058">
    <property type="entry name" value="AB_hydrolase_fold"/>
</dbReference>
<dbReference type="STRING" id="86259.A0A4Z1NWV9"/>
<evidence type="ECO:0000256" key="1">
    <source>
        <dbReference type="ARBA" id="ARBA00010088"/>
    </source>
</evidence>
<dbReference type="EMBL" id="SNSC02000013">
    <property type="protein sequence ID" value="TID19107.1"/>
    <property type="molecule type" value="Genomic_DNA"/>
</dbReference>
<dbReference type="PANTHER" id="PTHR43798:SF33">
    <property type="entry name" value="HYDROLASE, PUTATIVE (AFU_ORTHOLOGUE AFUA_2G14860)-RELATED"/>
    <property type="match status" value="1"/>
</dbReference>
<dbReference type="AlphaFoldDB" id="A0A4Z1NWV9"/>
<accession>A0A4Z1NWV9</accession>
<keyword evidence="2" id="KW-0378">Hydrolase</keyword>
<dbReference type="GO" id="GO:0016020">
    <property type="term" value="C:membrane"/>
    <property type="evidence" value="ECO:0007669"/>
    <property type="project" value="TreeGrafter"/>
</dbReference>
<gene>
    <name evidence="4" type="ORF">E6O75_ATG06228</name>
</gene>
<dbReference type="Pfam" id="PF00561">
    <property type="entry name" value="Abhydrolase_1"/>
    <property type="match status" value="1"/>
</dbReference>
<reference evidence="4 5" key="1">
    <citation type="submission" date="2019-04" db="EMBL/GenBank/DDBJ databases">
        <title>High contiguity whole genome sequence and gene annotation resource for two Venturia nashicola isolates.</title>
        <authorList>
            <person name="Prokchorchik M."/>
            <person name="Won K."/>
            <person name="Lee Y."/>
            <person name="Choi E.D."/>
            <person name="Segonzac C."/>
            <person name="Sohn K.H."/>
        </authorList>
    </citation>
    <scope>NUCLEOTIDE SEQUENCE [LARGE SCALE GENOMIC DNA]</scope>
    <source>
        <strain evidence="4 5">PRI2</strain>
    </source>
</reference>
<dbReference type="GO" id="GO:0006508">
    <property type="term" value="P:proteolysis"/>
    <property type="evidence" value="ECO:0007669"/>
    <property type="project" value="InterPro"/>
</dbReference>
<dbReference type="InterPro" id="IPR000073">
    <property type="entry name" value="AB_hydrolase_1"/>
</dbReference>
<feature type="domain" description="AB hydrolase-1" evidence="3">
    <location>
        <begin position="38"/>
        <end position="289"/>
    </location>
</feature>
<dbReference type="InterPro" id="IPR002410">
    <property type="entry name" value="Peptidase_S33"/>
</dbReference>
<evidence type="ECO:0000313" key="5">
    <source>
        <dbReference type="Proteomes" id="UP000298493"/>
    </source>
</evidence>
<evidence type="ECO:0000256" key="2">
    <source>
        <dbReference type="ARBA" id="ARBA00022801"/>
    </source>
</evidence>
<dbReference type="InterPro" id="IPR005945">
    <property type="entry name" value="Pro_imino_pep"/>
</dbReference>
<dbReference type="Proteomes" id="UP000298493">
    <property type="component" value="Unassembled WGS sequence"/>
</dbReference>
<organism evidence="4 5">
    <name type="scientific">Venturia nashicola</name>
    <dbReference type="NCBI Taxonomy" id="86259"/>
    <lineage>
        <taxon>Eukaryota</taxon>
        <taxon>Fungi</taxon>
        <taxon>Dikarya</taxon>
        <taxon>Ascomycota</taxon>
        <taxon>Pezizomycotina</taxon>
        <taxon>Dothideomycetes</taxon>
        <taxon>Pleosporomycetidae</taxon>
        <taxon>Venturiales</taxon>
        <taxon>Venturiaceae</taxon>
        <taxon>Venturia</taxon>
    </lineage>
</organism>
<dbReference type="Gene3D" id="3.40.50.1820">
    <property type="entry name" value="alpha/beta hydrolase"/>
    <property type="match status" value="1"/>
</dbReference>
<dbReference type="PANTHER" id="PTHR43798">
    <property type="entry name" value="MONOACYLGLYCEROL LIPASE"/>
    <property type="match status" value="1"/>
</dbReference>
<dbReference type="PRINTS" id="PR00111">
    <property type="entry name" value="ABHYDROLASE"/>
</dbReference>
<comment type="similarity">
    <text evidence="1">Belongs to the peptidase S33 family.</text>
</comment>
<evidence type="ECO:0000259" key="3">
    <source>
        <dbReference type="Pfam" id="PF00561"/>
    </source>
</evidence>